<dbReference type="InterPro" id="IPR037171">
    <property type="entry name" value="NagB/RpiA_transferase-like"/>
</dbReference>
<comment type="caution">
    <text evidence="1">The sequence shown here is derived from an EMBL/GenBank/DDBJ whole genome shotgun (WGS) entry which is preliminary data.</text>
</comment>
<evidence type="ECO:0000313" key="2">
    <source>
        <dbReference type="Proteomes" id="UP000605086"/>
    </source>
</evidence>
<gene>
    <name evidence="1" type="ORF">GBZ48_24815</name>
</gene>
<dbReference type="PANTHER" id="PTHR43293:SF3">
    <property type="entry name" value="CHOLESTEROL RING-CLEAVING HYDROLASE IPDB SUBUNIT"/>
    <property type="match status" value="1"/>
</dbReference>
<keyword evidence="1" id="KW-0808">Transferase</keyword>
<name>A0ABX2KIT0_9PROT</name>
<dbReference type="InterPro" id="IPR004165">
    <property type="entry name" value="CoA_trans_fam_I"/>
</dbReference>
<dbReference type="SMART" id="SM00882">
    <property type="entry name" value="CoA_trans"/>
    <property type="match status" value="1"/>
</dbReference>
<dbReference type="PANTHER" id="PTHR43293">
    <property type="entry name" value="ACETATE COA-TRANSFERASE YDIF"/>
    <property type="match status" value="1"/>
</dbReference>
<organism evidence="1 2">
    <name type="scientific">Azospirillum melinis</name>
    <dbReference type="NCBI Taxonomy" id="328839"/>
    <lineage>
        <taxon>Bacteria</taxon>
        <taxon>Pseudomonadati</taxon>
        <taxon>Pseudomonadota</taxon>
        <taxon>Alphaproteobacteria</taxon>
        <taxon>Rhodospirillales</taxon>
        <taxon>Azospirillaceae</taxon>
        <taxon>Azospirillum</taxon>
    </lineage>
</organism>
<dbReference type="SUPFAM" id="SSF100950">
    <property type="entry name" value="NagB/RpiA/CoA transferase-like"/>
    <property type="match status" value="1"/>
</dbReference>
<dbReference type="Proteomes" id="UP000605086">
    <property type="component" value="Unassembled WGS sequence"/>
</dbReference>
<dbReference type="Pfam" id="PF01144">
    <property type="entry name" value="CoA_trans"/>
    <property type="match status" value="1"/>
</dbReference>
<accession>A0ABX2KIT0</accession>
<sequence length="338" mass="36828">MLPARRPPPRIASARPLPFDYVRPADGRRPNQRETSTVKEKLTTLEEALAPIASGSTLALGGSLLRRQPNAAIRSLIRRGVKDLTVQSWAATTATDMLAAAGAISRFEGIYTGMFSYGLAPNFRRGVEGGAIAVRDFSETAMVARFRAATQGLAFLPIKTLLGSDIARHNPEQIRPFSCPFTGEPLQAVAAAKADFTIIHGYVGDKYGNVQWPIVRDSDDIDQMIASAATRLIVTVEKIVPHEEIKRRPTLTYIPGNWVEAIVELPYGAHPAACDGHYDEDDAHLTGYLERSRTPEGAQTYLDEYARSVPDHDAYVAKVGGLAALEALDVPNREQTHA</sequence>
<dbReference type="Gene3D" id="3.30.30.40">
    <property type="match status" value="1"/>
</dbReference>
<dbReference type="GO" id="GO:0016740">
    <property type="term" value="F:transferase activity"/>
    <property type="evidence" value="ECO:0007669"/>
    <property type="project" value="UniProtKB-KW"/>
</dbReference>
<dbReference type="Gene3D" id="3.40.1080.10">
    <property type="entry name" value="Glutaconate Coenzyme A-transferase"/>
    <property type="match status" value="1"/>
</dbReference>
<dbReference type="EMBL" id="WHOS01000041">
    <property type="protein sequence ID" value="NUB02472.1"/>
    <property type="molecule type" value="Genomic_DNA"/>
</dbReference>
<protein>
    <submittedName>
        <fullName evidence="1">CoA transferase subunit A</fullName>
    </submittedName>
</protein>
<evidence type="ECO:0000313" key="1">
    <source>
        <dbReference type="EMBL" id="NUB02472.1"/>
    </source>
</evidence>
<reference evidence="1 2" key="1">
    <citation type="submission" date="2019-10" db="EMBL/GenBank/DDBJ databases">
        <title>Genome sequence of Azospirillum melinis.</title>
        <authorList>
            <person name="Ambrosini A."/>
            <person name="Sant'Anna F.H."/>
            <person name="Cassan F.D."/>
            <person name="Souza E.M."/>
            <person name="Passaglia L.M.P."/>
        </authorList>
    </citation>
    <scope>NUCLEOTIDE SEQUENCE [LARGE SCALE GENOMIC DNA]</scope>
    <source>
        <strain evidence="1 2">TMCY0552</strain>
    </source>
</reference>
<proteinExistence type="predicted"/>
<keyword evidence="2" id="KW-1185">Reference proteome</keyword>